<proteinExistence type="predicted"/>
<accession>A0AAV8SZX4</accession>
<keyword evidence="2" id="KW-1185">Reference proteome</keyword>
<organism evidence="1 2">
    <name type="scientific">Erythroxylum novogranatense</name>
    <dbReference type="NCBI Taxonomy" id="1862640"/>
    <lineage>
        <taxon>Eukaryota</taxon>
        <taxon>Viridiplantae</taxon>
        <taxon>Streptophyta</taxon>
        <taxon>Embryophyta</taxon>
        <taxon>Tracheophyta</taxon>
        <taxon>Spermatophyta</taxon>
        <taxon>Magnoliopsida</taxon>
        <taxon>eudicotyledons</taxon>
        <taxon>Gunneridae</taxon>
        <taxon>Pentapetalae</taxon>
        <taxon>rosids</taxon>
        <taxon>fabids</taxon>
        <taxon>Malpighiales</taxon>
        <taxon>Erythroxylaceae</taxon>
        <taxon>Erythroxylum</taxon>
    </lineage>
</organism>
<dbReference type="Pfam" id="PF07279">
    <property type="entry name" value="DUF1442"/>
    <property type="match status" value="1"/>
</dbReference>
<name>A0AAV8SZX4_9ROSI</name>
<gene>
    <name evidence="1" type="ORF">K2173_007179</name>
</gene>
<dbReference type="Gene3D" id="3.40.50.150">
    <property type="entry name" value="Vaccinia Virus protein VP39"/>
    <property type="match status" value="1"/>
</dbReference>
<dbReference type="AlphaFoldDB" id="A0AAV8SZX4"/>
<evidence type="ECO:0000313" key="2">
    <source>
        <dbReference type="Proteomes" id="UP001159364"/>
    </source>
</evidence>
<dbReference type="EMBL" id="JAIWQS010000007">
    <property type="protein sequence ID" value="KAJ8759555.1"/>
    <property type="molecule type" value="Genomic_DNA"/>
</dbReference>
<dbReference type="PANTHER" id="PTHR33593:SF16">
    <property type="entry name" value="OS08G0110600 PROTEIN"/>
    <property type="match status" value="1"/>
</dbReference>
<dbReference type="Proteomes" id="UP001159364">
    <property type="component" value="Linkage Group LG07"/>
</dbReference>
<comment type="caution">
    <text evidence="1">The sequence shown here is derived from an EMBL/GenBank/DDBJ whole genome shotgun (WGS) entry which is preliminary data.</text>
</comment>
<protein>
    <submittedName>
        <fullName evidence="1">Uncharacterized protein</fullName>
    </submittedName>
</protein>
<evidence type="ECO:0000313" key="1">
    <source>
        <dbReference type="EMBL" id="KAJ8759555.1"/>
    </source>
</evidence>
<dbReference type="InterPro" id="IPR009902">
    <property type="entry name" value="DUF1442"/>
</dbReference>
<reference evidence="1 2" key="1">
    <citation type="submission" date="2021-09" db="EMBL/GenBank/DDBJ databases">
        <title>Genomic insights and catalytic innovation underlie evolution of tropane alkaloids biosynthesis.</title>
        <authorList>
            <person name="Wang Y.-J."/>
            <person name="Tian T."/>
            <person name="Huang J.-P."/>
            <person name="Huang S.-X."/>
        </authorList>
    </citation>
    <scope>NUCLEOTIDE SEQUENCE [LARGE SCALE GENOMIC DNA]</scope>
    <source>
        <strain evidence="1">KIB-2018</strain>
        <tissue evidence="1">Leaf</tissue>
    </source>
</reference>
<dbReference type="InterPro" id="IPR029063">
    <property type="entry name" value="SAM-dependent_MTases_sf"/>
</dbReference>
<sequence length="215" mass="24307">MAKWSPQLALDAYLRTLQLCKTKTTSSQKVCETITEPKCMEFISALAAGNRARVIMEITSEGLTALTMALAVAAKHTGGHLLCIVLHNHDQDSHQRQHSNFIPTELEDVIELVYGYPYEVMIQCKNIDFLVVDGKLEDQLNLFQMIDLNPKGSVIVRHNLAYSEKRSGLSQVWKGSYNTVDSVTLPMGEGMELTKVGSMKKLQNRRYKRFHVTYE</sequence>
<dbReference type="PANTHER" id="PTHR33593">
    <property type="entry name" value="DUF1442 FAMILY PROTEIN"/>
    <property type="match status" value="1"/>
</dbReference>